<dbReference type="Proteomes" id="UP000826656">
    <property type="component" value="Unassembled WGS sequence"/>
</dbReference>
<reference evidence="1 2" key="1">
    <citation type="journal article" date="2021" name="bioRxiv">
        <title>Chromosome-scale and haplotype-resolved genome assembly of a tetraploid potato cultivar.</title>
        <authorList>
            <person name="Sun H."/>
            <person name="Jiao W.-B."/>
            <person name="Krause K."/>
            <person name="Campoy J.A."/>
            <person name="Goel M."/>
            <person name="Folz-Donahue K."/>
            <person name="Kukat C."/>
            <person name="Huettel B."/>
            <person name="Schneeberger K."/>
        </authorList>
    </citation>
    <scope>NUCLEOTIDE SEQUENCE [LARGE SCALE GENOMIC DNA]</scope>
    <source>
        <strain evidence="1">SolTubOtavaFocal</strain>
        <tissue evidence="1">Leaves</tissue>
    </source>
</reference>
<organism evidence="1 2">
    <name type="scientific">Solanum tuberosum</name>
    <name type="common">Potato</name>
    <dbReference type="NCBI Taxonomy" id="4113"/>
    <lineage>
        <taxon>Eukaryota</taxon>
        <taxon>Viridiplantae</taxon>
        <taxon>Streptophyta</taxon>
        <taxon>Embryophyta</taxon>
        <taxon>Tracheophyta</taxon>
        <taxon>Spermatophyta</taxon>
        <taxon>Magnoliopsida</taxon>
        <taxon>eudicotyledons</taxon>
        <taxon>Gunneridae</taxon>
        <taxon>Pentapetalae</taxon>
        <taxon>asterids</taxon>
        <taxon>lamiids</taxon>
        <taxon>Solanales</taxon>
        <taxon>Solanaceae</taxon>
        <taxon>Solanoideae</taxon>
        <taxon>Solaneae</taxon>
        <taxon>Solanum</taxon>
    </lineage>
</organism>
<proteinExistence type="predicted"/>
<protein>
    <submittedName>
        <fullName evidence="1">Uncharacterized protein</fullName>
    </submittedName>
</protein>
<keyword evidence="2" id="KW-1185">Reference proteome</keyword>
<comment type="caution">
    <text evidence="1">The sequence shown here is derived from an EMBL/GenBank/DDBJ whole genome shotgun (WGS) entry which is preliminary data.</text>
</comment>
<name>A0ABQ7WIK5_SOLTU</name>
<gene>
    <name evidence="1" type="ORF">KY290_000178</name>
</gene>
<accession>A0ABQ7WIK5</accession>
<dbReference type="EMBL" id="JAIVGD010000001">
    <property type="protein sequence ID" value="KAH0780580.1"/>
    <property type="molecule type" value="Genomic_DNA"/>
</dbReference>
<evidence type="ECO:0000313" key="2">
    <source>
        <dbReference type="Proteomes" id="UP000826656"/>
    </source>
</evidence>
<sequence>MSERSCIHTAIDVLGNYFVDQQCVYFQGRVGKYGRLTRSTGASEHPTSSDQLIVVFCALAAGDSGLSGCA</sequence>
<evidence type="ECO:0000313" key="1">
    <source>
        <dbReference type="EMBL" id="KAH0780580.1"/>
    </source>
</evidence>